<gene>
    <name evidence="1" type="ORF">ACFPM3_20140</name>
</gene>
<accession>A0ABV9XLM0</accession>
<comment type="caution">
    <text evidence="1">The sequence shown here is derived from an EMBL/GenBank/DDBJ whole genome shotgun (WGS) entry which is preliminary data.</text>
</comment>
<keyword evidence="2" id="KW-1185">Reference proteome</keyword>
<dbReference type="Proteomes" id="UP001595829">
    <property type="component" value="Unassembled WGS sequence"/>
</dbReference>
<dbReference type="RefSeq" id="WP_345686688.1">
    <property type="nucleotide sequence ID" value="NZ_BAABIT010000001.1"/>
</dbReference>
<evidence type="ECO:0000313" key="1">
    <source>
        <dbReference type="EMBL" id="MFC5024442.1"/>
    </source>
</evidence>
<sequence>MAFQYQQSTLDQYTAYVVEQLKAGRGVEISFDPHDGTFTGIVGIESGTEFALWVAGRAERRASTLNTTRRTDA</sequence>
<protein>
    <submittedName>
        <fullName evidence="1">Uncharacterized protein</fullName>
    </submittedName>
</protein>
<dbReference type="EMBL" id="JBHSJD010000014">
    <property type="protein sequence ID" value="MFC5024442.1"/>
    <property type="molecule type" value="Genomic_DNA"/>
</dbReference>
<name>A0ABV9XLM0_9ACTN</name>
<evidence type="ECO:0000313" key="2">
    <source>
        <dbReference type="Proteomes" id="UP001595829"/>
    </source>
</evidence>
<reference evidence="2" key="1">
    <citation type="journal article" date="2019" name="Int. J. Syst. Evol. Microbiol.">
        <title>The Global Catalogue of Microorganisms (GCM) 10K type strain sequencing project: providing services to taxonomists for standard genome sequencing and annotation.</title>
        <authorList>
            <consortium name="The Broad Institute Genomics Platform"/>
            <consortium name="The Broad Institute Genome Sequencing Center for Infectious Disease"/>
            <person name="Wu L."/>
            <person name="Ma J."/>
        </authorList>
    </citation>
    <scope>NUCLEOTIDE SEQUENCE [LARGE SCALE GENOMIC DNA]</scope>
    <source>
        <strain evidence="2">CGMCC 4.1648</strain>
    </source>
</reference>
<organism evidence="1 2">
    <name type="scientific">Streptomyces coeruleoprunus</name>
    <dbReference type="NCBI Taxonomy" id="285563"/>
    <lineage>
        <taxon>Bacteria</taxon>
        <taxon>Bacillati</taxon>
        <taxon>Actinomycetota</taxon>
        <taxon>Actinomycetes</taxon>
        <taxon>Kitasatosporales</taxon>
        <taxon>Streptomycetaceae</taxon>
        <taxon>Streptomyces</taxon>
    </lineage>
</organism>
<proteinExistence type="predicted"/>